<evidence type="ECO:0000313" key="1">
    <source>
        <dbReference type="EMBL" id="CAB5220669.1"/>
    </source>
</evidence>
<gene>
    <name evidence="1" type="ORF">UFOVP240_19</name>
</gene>
<sequence length="68" mass="7506">MSEPQTWTITLEEADDGSGDLVLPLTDEIMDSAGWKTGDVLEWIDTKNGAWILRKVETPNETSADPTN</sequence>
<dbReference type="EMBL" id="LR798293">
    <property type="protein sequence ID" value="CAB5220669.1"/>
    <property type="molecule type" value="Genomic_DNA"/>
</dbReference>
<proteinExistence type="predicted"/>
<reference evidence="1" key="1">
    <citation type="submission" date="2020-05" db="EMBL/GenBank/DDBJ databases">
        <authorList>
            <person name="Chiriac C."/>
            <person name="Salcher M."/>
            <person name="Ghai R."/>
            <person name="Kavagutti S V."/>
        </authorList>
    </citation>
    <scope>NUCLEOTIDE SEQUENCE</scope>
</reference>
<organism evidence="1">
    <name type="scientific">uncultured Caudovirales phage</name>
    <dbReference type="NCBI Taxonomy" id="2100421"/>
    <lineage>
        <taxon>Viruses</taxon>
        <taxon>Duplodnaviria</taxon>
        <taxon>Heunggongvirae</taxon>
        <taxon>Uroviricota</taxon>
        <taxon>Caudoviricetes</taxon>
        <taxon>Peduoviridae</taxon>
        <taxon>Maltschvirus</taxon>
        <taxon>Maltschvirus maltsch</taxon>
    </lineage>
</organism>
<protein>
    <submittedName>
        <fullName evidence="1">Uncharacterized protein</fullName>
    </submittedName>
</protein>
<name>A0A6J7WRN4_9CAUD</name>
<accession>A0A6J7WRN4</accession>